<dbReference type="PANTHER" id="PTHR21277">
    <property type="entry name" value="TRANSCRIPTIONAL ADAPTER 1"/>
    <property type="match status" value="1"/>
</dbReference>
<dbReference type="GO" id="GO:0006357">
    <property type="term" value="P:regulation of transcription by RNA polymerase II"/>
    <property type="evidence" value="ECO:0007669"/>
    <property type="project" value="TreeGrafter"/>
</dbReference>
<keyword evidence="2" id="KW-0805">Transcription regulation</keyword>
<dbReference type="Proteomes" id="UP000799767">
    <property type="component" value="Unassembled WGS sequence"/>
</dbReference>
<organism evidence="5 6">
    <name type="scientific">Neohortaea acidophila</name>
    <dbReference type="NCBI Taxonomy" id="245834"/>
    <lineage>
        <taxon>Eukaryota</taxon>
        <taxon>Fungi</taxon>
        <taxon>Dikarya</taxon>
        <taxon>Ascomycota</taxon>
        <taxon>Pezizomycotina</taxon>
        <taxon>Dothideomycetes</taxon>
        <taxon>Dothideomycetidae</taxon>
        <taxon>Mycosphaerellales</taxon>
        <taxon>Teratosphaeriaceae</taxon>
        <taxon>Neohortaea</taxon>
    </lineage>
</organism>
<evidence type="ECO:0000256" key="3">
    <source>
        <dbReference type="ARBA" id="ARBA00023163"/>
    </source>
</evidence>
<dbReference type="AlphaFoldDB" id="A0A6A6Q6V5"/>
<dbReference type="RefSeq" id="XP_033593932.1">
    <property type="nucleotide sequence ID" value="XM_033732257.1"/>
</dbReference>
<evidence type="ECO:0000256" key="4">
    <source>
        <dbReference type="ARBA" id="ARBA00023242"/>
    </source>
</evidence>
<dbReference type="PANTHER" id="PTHR21277:SF5">
    <property type="entry name" value="TRANSCRIPTIONAL ADAPTER 1"/>
    <property type="match status" value="1"/>
</dbReference>
<evidence type="ECO:0000313" key="6">
    <source>
        <dbReference type="Proteomes" id="UP000799767"/>
    </source>
</evidence>
<comment type="subcellular location">
    <subcellularLocation>
        <location evidence="1">Nucleus</location>
    </subcellularLocation>
</comment>
<dbReference type="GeneID" id="54473259"/>
<keyword evidence="3" id="KW-0804">Transcription</keyword>
<dbReference type="GO" id="GO:0005634">
    <property type="term" value="C:nucleus"/>
    <property type="evidence" value="ECO:0007669"/>
    <property type="project" value="UniProtKB-SubCell"/>
</dbReference>
<keyword evidence="4" id="KW-0539">Nucleus</keyword>
<keyword evidence="6" id="KW-1185">Reference proteome</keyword>
<sequence length="439" mass="47434">MNPAELTLGISPSLTTKPSATPLSLSTKTGKAPVPRIELEPIYTQLKAALGDQWTDYKTAINAFVLGSLNQAELSWVLQPLLSAAPSVITSTNSNFSPISTLGLHNTLLTSIYANTLRDPPPTDVAPWVVATDKPAATSKNAGASGANDKAEERLRKEVMAIHARDRRRIKTLKESGKPVNDRLTEMLDYRNELAVKPPDVVAPQGAAGGIAKTSWDVQIKQRFAQNLAAETLEFPASKDVQGRIEPICYEEGLVGGVVSGGVEGCVTLLERATEIYLKELLGQMFAHTRANAERCIQTSGYRRRLRQEEEGAERGAIQRNASGLLPVELGMQTKRHALDMDDMLLAVRLDDAYLRQDPFLSHRVLLNGYPDIPAPDAAAQGVNGIAPTVNGALTDRERGAGGMEDGMEGLESEWSWRGSTKSDVNDLMGVLDECLAVA</sequence>
<dbReference type="OrthoDB" id="10264870at2759"/>
<dbReference type="Pfam" id="PF12767">
    <property type="entry name" value="SAGA-Tad1"/>
    <property type="match status" value="1"/>
</dbReference>
<dbReference type="GO" id="GO:0003713">
    <property type="term" value="F:transcription coactivator activity"/>
    <property type="evidence" value="ECO:0007669"/>
    <property type="project" value="TreeGrafter"/>
</dbReference>
<gene>
    <name evidence="5" type="ORF">BDY17DRAFT_288838</name>
</gene>
<dbReference type="EMBL" id="MU001631">
    <property type="protein sequence ID" value="KAF2487363.1"/>
    <property type="molecule type" value="Genomic_DNA"/>
</dbReference>
<reference evidence="5" key="1">
    <citation type="journal article" date="2020" name="Stud. Mycol.">
        <title>101 Dothideomycetes genomes: a test case for predicting lifestyles and emergence of pathogens.</title>
        <authorList>
            <person name="Haridas S."/>
            <person name="Albert R."/>
            <person name="Binder M."/>
            <person name="Bloem J."/>
            <person name="Labutti K."/>
            <person name="Salamov A."/>
            <person name="Andreopoulos B."/>
            <person name="Baker S."/>
            <person name="Barry K."/>
            <person name="Bills G."/>
            <person name="Bluhm B."/>
            <person name="Cannon C."/>
            <person name="Castanera R."/>
            <person name="Culley D."/>
            <person name="Daum C."/>
            <person name="Ezra D."/>
            <person name="Gonzalez J."/>
            <person name="Henrissat B."/>
            <person name="Kuo A."/>
            <person name="Liang C."/>
            <person name="Lipzen A."/>
            <person name="Lutzoni F."/>
            <person name="Magnuson J."/>
            <person name="Mondo S."/>
            <person name="Nolan M."/>
            <person name="Ohm R."/>
            <person name="Pangilinan J."/>
            <person name="Park H.-J."/>
            <person name="Ramirez L."/>
            <person name="Alfaro M."/>
            <person name="Sun H."/>
            <person name="Tritt A."/>
            <person name="Yoshinaga Y."/>
            <person name="Zwiers L.-H."/>
            <person name="Turgeon B."/>
            <person name="Goodwin S."/>
            <person name="Spatafora J."/>
            <person name="Crous P."/>
            <person name="Grigoriev I."/>
        </authorList>
    </citation>
    <scope>NUCLEOTIDE SEQUENCE</scope>
    <source>
        <strain evidence="5">CBS 113389</strain>
    </source>
</reference>
<proteinExistence type="predicted"/>
<evidence type="ECO:0000313" key="5">
    <source>
        <dbReference type="EMBL" id="KAF2487363.1"/>
    </source>
</evidence>
<name>A0A6A6Q6V5_9PEZI</name>
<accession>A0A6A6Q6V5</accession>
<dbReference type="InterPro" id="IPR024738">
    <property type="entry name" value="Hfi1/Tada1"/>
</dbReference>
<evidence type="ECO:0000256" key="2">
    <source>
        <dbReference type="ARBA" id="ARBA00023015"/>
    </source>
</evidence>
<evidence type="ECO:0000256" key="1">
    <source>
        <dbReference type="ARBA" id="ARBA00004123"/>
    </source>
</evidence>
<protein>
    <submittedName>
        <fullName evidence="5">Transcriptional regulator of RNA polII, SAGA, subunit-domain-containing protein</fullName>
    </submittedName>
</protein>
<dbReference type="GO" id="GO:0000124">
    <property type="term" value="C:SAGA complex"/>
    <property type="evidence" value="ECO:0007669"/>
    <property type="project" value="UniProtKB-ARBA"/>
</dbReference>